<dbReference type="VEuPathDB" id="FungiDB:PC110_g7130"/>
<evidence type="ECO:0000313" key="3">
    <source>
        <dbReference type="EMBL" id="KAG2955487.1"/>
    </source>
</evidence>
<dbReference type="EMBL" id="RCMK01000004">
    <property type="protein sequence ID" value="KAG2955487.1"/>
    <property type="molecule type" value="Genomic_DNA"/>
</dbReference>
<name>A0A8T1EQ13_9STRA</name>
<dbReference type="PROSITE" id="PS51464">
    <property type="entry name" value="SIS"/>
    <property type="match status" value="1"/>
</dbReference>
<feature type="region of interest" description="Disordered" evidence="1">
    <location>
        <begin position="278"/>
        <end position="333"/>
    </location>
</feature>
<dbReference type="PANTHER" id="PTHR38418:SF2">
    <property type="entry name" value="SUGAR ISOMERASE, KPSF_GUTQ (AFU_ORTHOLOGUE AFUA_6G08860)"/>
    <property type="match status" value="1"/>
</dbReference>
<accession>A0A8T1EQ13</accession>
<protein>
    <recommendedName>
        <fullName evidence="2">SIS domain-containing protein</fullName>
    </recommendedName>
</protein>
<organism evidence="3 4">
    <name type="scientific">Phytophthora cactorum</name>
    <dbReference type="NCBI Taxonomy" id="29920"/>
    <lineage>
        <taxon>Eukaryota</taxon>
        <taxon>Sar</taxon>
        <taxon>Stramenopiles</taxon>
        <taxon>Oomycota</taxon>
        <taxon>Peronosporomycetes</taxon>
        <taxon>Peronosporales</taxon>
        <taxon>Peronosporaceae</taxon>
        <taxon>Phytophthora</taxon>
    </lineage>
</organism>
<evidence type="ECO:0000256" key="1">
    <source>
        <dbReference type="SAM" id="MobiDB-lite"/>
    </source>
</evidence>
<proteinExistence type="predicted"/>
<feature type="domain" description="SIS" evidence="2">
    <location>
        <begin position="87"/>
        <end position="231"/>
    </location>
</feature>
<dbReference type="Gene3D" id="3.40.50.10490">
    <property type="entry name" value="Glucose-6-phosphate isomerase like protein, domain 1"/>
    <property type="match status" value="1"/>
</dbReference>
<dbReference type="PANTHER" id="PTHR38418">
    <property type="entry name" value="SUGAR ISOMERASE, KPSF/GUTQ (AFU_ORTHOLOGUE AFUA_6G08860)"/>
    <property type="match status" value="1"/>
</dbReference>
<dbReference type="Proteomes" id="UP000736787">
    <property type="component" value="Unassembled WGS sequence"/>
</dbReference>
<dbReference type="InterPro" id="IPR046348">
    <property type="entry name" value="SIS_dom_sf"/>
</dbReference>
<feature type="region of interest" description="Disordered" evidence="1">
    <location>
        <begin position="1339"/>
        <end position="1361"/>
    </location>
</feature>
<gene>
    <name evidence="3" type="ORF">PC117_g364</name>
</gene>
<evidence type="ECO:0000313" key="4">
    <source>
        <dbReference type="Proteomes" id="UP000736787"/>
    </source>
</evidence>
<dbReference type="GO" id="GO:0097367">
    <property type="term" value="F:carbohydrate derivative binding"/>
    <property type="evidence" value="ECO:0007669"/>
    <property type="project" value="InterPro"/>
</dbReference>
<dbReference type="SUPFAM" id="SSF53697">
    <property type="entry name" value="SIS domain"/>
    <property type="match status" value="1"/>
</dbReference>
<dbReference type="Pfam" id="PF01380">
    <property type="entry name" value="SIS"/>
    <property type="match status" value="1"/>
</dbReference>
<dbReference type="InterPro" id="IPR001347">
    <property type="entry name" value="SIS_dom"/>
</dbReference>
<sequence length="1361" mass="151456">MLRTVALRAQKHLTRRCALSLSPSLAHVVLPNAVGRRPLSSSASDASVKAVVGSAYLRSVASDVYALQNLFQSLASGSDVAHNLERCITRVLQCHDQQRRVFVTGMGKSGAVAQRLASTLSSISISSQWVHGGEWVHGELGGLKHGDVVIIISHSGRTSELLPLPDMFRKAGCCVMAIVGDGRSPLSKDCDLSIVAPAEDEANCPVPSRSIIVQEAICNAILQHLIENMTDGADHLRESHPAIYGLVFDGVGLGKGEYIYRSKLLCSTISPLAEWDDNSSTRYRRNDPLLGRHSPRQRRMIAAQPVRPQAGGKPTDSLQSPRQKTPASPVNTTLAVSRPPTIVTSPVQCKSARANLTRLVIPDDVAKHLNGKSFQRPATSPVIRDGLANDLSPVKDVEPQFLFPINPRAREHVEIKACLLARTHRLDVDELQRIRGNNQLALNRYKMQRIISGGGPFSVDGSTHEEAKRKTTFLLRHFFTLQDSSPSPQDQLLHDVVNAWAIGDQATSDEISRLWKSINNHIEQSYLLRRKLVAKSDPDEISVVIAMDCLKKLPDRLPEYRRVLDVVIAVIESGLYLNNSADPSLPAIQDPAQDDIQFPHERRLLYFEAFRALQDSANSEQALQQPTTGRTSLKYWQDKSTDMSLRQRIEALFNQLENDGDKKELFGLLLRGNLVTLAGLACEEILKHYLGPEKYENVGEFISLLMQKISSTNAARLLKAISQSHLAELQKFASENIDSLLERAPVAAENKNPALFQRLVDRHPQEFAAILWQSPYLTAHIFQGSENLVVRVLEQNVYRISQVLTQRGDVLLPLLSHIFKENTTVLEEFLVNHPRGLADLLMNRSSAIAAVAKAKPYILSDILQACHSTLTKVLAASPEIVSSAIKTNPQALPQIVREDSNILATVFATVPQCLGDTLEKHPEFFVDLAHRKPALVSRLFAEHPDLLLEPLETNPALFTTFLVYHRSVLPDFNDPDFDPTVFKLKTTKKVEIGVQTSKNLNQGRRKLRAREKLRRECEELLEPLRAVAAKDIAVTATSTQTTDAKTEEELLNEEAVSIAEILNEIARLYVAKMAADEHDDSMNRKRQSLADFMMELYTLELGFKSQAKKKLVDLLIAAKQIGNVPEAMRIKWFRRFLNAIPGDRPLPQTALDFFLLVLHHLIPGGQLSLQLESGSFTSCTVSQCTLKTLADDPLVSRLFDNKEQCERMLAFQHISTPSRRDITGSVARSSVTMLSVLPLDDVLDSIMKVWMQYQLRVREEWAVAFKDIVSATGVAHFDAFSTMVRSKLPELDNRALMKIYNSCGEENEQGEFTLFSEDFTFTMAILQEQHVLCQYTSSSSSTDSSAQLLSPFATPPVSGRH</sequence>
<dbReference type="GO" id="GO:1901135">
    <property type="term" value="P:carbohydrate derivative metabolic process"/>
    <property type="evidence" value="ECO:0007669"/>
    <property type="project" value="InterPro"/>
</dbReference>
<comment type="caution">
    <text evidence="3">The sequence shown here is derived from an EMBL/GenBank/DDBJ whole genome shotgun (WGS) entry which is preliminary data.</text>
</comment>
<feature type="compositionally biased region" description="Polar residues" evidence="1">
    <location>
        <begin position="316"/>
        <end position="333"/>
    </location>
</feature>
<reference evidence="3" key="1">
    <citation type="submission" date="2018-10" db="EMBL/GenBank/DDBJ databases">
        <title>Effector identification in a new, highly contiguous assembly of the strawberry crown rot pathogen Phytophthora cactorum.</title>
        <authorList>
            <person name="Armitage A.D."/>
            <person name="Nellist C.F."/>
            <person name="Bates H."/>
            <person name="Vickerstaff R.J."/>
            <person name="Harrison R.J."/>
        </authorList>
    </citation>
    <scope>NUCLEOTIDE SEQUENCE</scope>
    <source>
        <strain evidence="3">4040</strain>
    </source>
</reference>
<evidence type="ECO:0000259" key="2">
    <source>
        <dbReference type="PROSITE" id="PS51464"/>
    </source>
</evidence>
<dbReference type="VEuPathDB" id="FungiDB:PC110_g7129"/>